<dbReference type="EMBL" id="NBWC01000023">
    <property type="protein sequence ID" value="ORL63218.1"/>
    <property type="molecule type" value="Genomic_DNA"/>
</dbReference>
<comment type="caution">
    <text evidence="2">The sequence shown here is derived from an EMBL/GenBank/DDBJ whole genome shotgun (WGS) entry which is preliminary data.</text>
</comment>
<feature type="chain" id="PRO_5012077777" description="Secreted protein" evidence="1">
    <location>
        <begin position="21"/>
        <end position="90"/>
    </location>
</feature>
<accession>A0A1X0ZU50</accession>
<evidence type="ECO:0000313" key="2">
    <source>
        <dbReference type="EMBL" id="ORL63218.1"/>
    </source>
</evidence>
<reference evidence="2 3" key="1">
    <citation type="submission" date="2017-04" db="EMBL/GenBank/DDBJ databases">
        <title>Presence of VIM-2 positive Pseudomonas species in chickens and their surrounding environment.</title>
        <authorList>
            <person name="Zhang R."/>
        </authorList>
    </citation>
    <scope>NUCLEOTIDE SEQUENCE [LARGE SCALE GENOMIC DNA]</scope>
    <source>
        <strain evidence="2 3">DZ-C18</strain>
    </source>
</reference>
<dbReference type="OrthoDB" id="6994151at2"/>
<dbReference type="AlphaFoldDB" id="A0A1X0ZU50"/>
<dbReference type="Proteomes" id="UP000193675">
    <property type="component" value="Unassembled WGS sequence"/>
</dbReference>
<keyword evidence="1" id="KW-0732">Signal</keyword>
<feature type="signal peptide" evidence="1">
    <location>
        <begin position="1"/>
        <end position="20"/>
    </location>
</feature>
<evidence type="ECO:0008006" key="4">
    <source>
        <dbReference type="Google" id="ProtNLM"/>
    </source>
</evidence>
<name>A0A1X0ZU50_PSEPU</name>
<evidence type="ECO:0000256" key="1">
    <source>
        <dbReference type="SAM" id="SignalP"/>
    </source>
</evidence>
<proteinExistence type="predicted"/>
<evidence type="ECO:0000313" key="3">
    <source>
        <dbReference type="Proteomes" id="UP000193675"/>
    </source>
</evidence>
<dbReference type="RefSeq" id="WP_084857590.1">
    <property type="nucleotide sequence ID" value="NZ_NBWC01000023.1"/>
</dbReference>
<organism evidence="2 3">
    <name type="scientific">Pseudomonas putida</name>
    <name type="common">Arthrobacter siderocapsulatus</name>
    <dbReference type="NCBI Taxonomy" id="303"/>
    <lineage>
        <taxon>Bacteria</taxon>
        <taxon>Pseudomonadati</taxon>
        <taxon>Pseudomonadota</taxon>
        <taxon>Gammaproteobacteria</taxon>
        <taxon>Pseudomonadales</taxon>
        <taxon>Pseudomonadaceae</taxon>
        <taxon>Pseudomonas</taxon>
    </lineage>
</organism>
<sequence>MNMLKVIAVASIICAPGVYAGDKIDADHCTAKINQLDSIERSEGAGLHGGVATDIRKLIAQAKEAREKGDGKGCLTAANKALSLYKTASK</sequence>
<protein>
    <recommendedName>
        <fullName evidence="4">Secreted protein</fullName>
    </recommendedName>
</protein>
<gene>
    <name evidence="2" type="ORF">B7H17_16000</name>
</gene>